<evidence type="ECO:0000313" key="1">
    <source>
        <dbReference type="EMBL" id="SDG11451.1"/>
    </source>
</evidence>
<dbReference type="AlphaFoldDB" id="A0A1G7RL18"/>
<organism evidence="1 2">
    <name type="scientific">Halorientalis regularis</name>
    <dbReference type="NCBI Taxonomy" id="660518"/>
    <lineage>
        <taxon>Archaea</taxon>
        <taxon>Methanobacteriati</taxon>
        <taxon>Methanobacteriota</taxon>
        <taxon>Stenosarchaea group</taxon>
        <taxon>Halobacteria</taxon>
        <taxon>Halobacteriales</taxon>
        <taxon>Haloarculaceae</taxon>
        <taxon>Halorientalis</taxon>
    </lineage>
</organism>
<dbReference type="Proteomes" id="UP000199076">
    <property type="component" value="Unassembled WGS sequence"/>
</dbReference>
<dbReference type="InterPro" id="IPR007362">
    <property type="entry name" value="DUF429"/>
</dbReference>
<proteinExistence type="predicted"/>
<evidence type="ECO:0000313" key="2">
    <source>
        <dbReference type="Proteomes" id="UP000199076"/>
    </source>
</evidence>
<accession>A0A1G7RL18</accession>
<dbReference type="RefSeq" id="WP_092694538.1">
    <property type="nucleotide sequence ID" value="NZ_FNBK01000015.1"/>
</dbReference>
<dbReference type="OrthoDB" id="132880at2157"/>
<sequence>MSDAPLYLGVVYSDGEWLATAFAADGFDHADVFPEVGSVWAQYEDVAESILVDVPVGLHEEGETPRAPEQAARTVLGPRAEAVTDPPVREAARKRRYPAAARVTERKTGRDLSRAAFERSDAIVALDDLLQEVSDARPVIAEAHPEVCFRAFAGTTLAEDPATAAGYAERMRALATFDRDAPPVVQSAAEATAGHAVTVAAVLDAVALGYTARPGPGSIRTLPADPPTDPTGLRMGLVYRAEAPLTAADS</sequence>
<protein>
    <submittedName>
        <fullName evidence="1">Predicted nuclease (RNAse H fold)</fullName>
    </submittedName>
</protein>
<keyword evidence="2" id="KW-1185">Reference proteome</keyword>
<dbReference type="Pfam" id="PF04250">
    <property type="entry name" value="DUF429"/>
    <property type="match status" value="1"/>
</dbReference>
<reference evidence="2" key="1">
    <citation type="submission" date="2016-10" db="EMBL/GenBank/DDBJ databases">
        <authorList>
            <person name="Varghese N."/>
            <person name="Submissions S."/>
        </authorList>
    </citation>
    <scope>NUCLEOTIDE SEQUENCE [LARGE SCALE GENOMIC DNA]</scope>
    <source>
        <strain evidence="2">IBRC-M 10760</strain>
    </source>
</reference>
<dbReference type="STRING" id="660518.SAMN05216218_11579"/>
<name>A0A1G7RL18_9EURY</name>
<dbReference type="EMBL" id="FNBK01000015">
    <property type="protein sequence ID" value="SDG11451.1"/>
    <property type="molecule type" value="Genomic_DNA"/>
</dbReference>
<gene>
    <name evidence="1" type="ORF">SAMN05216218_11579</name>
</gene>